<sequence length="110" mass="10641">MQFATLSALTTLALAAFSVADSASSSNQCDTGSLQCCNSVQAADTRAASALLTLLGVSVQDVTGLVGLTCSPVTAIGASGTSCSAQAACCTNNSFNGVVATGCTPINLGA</sequence>
<keyword evidence="3 6" id="KW-0134">Cell wall</keyword>
<feature type="signal peptide" evidence="7">
    <location>
        <begin position="1"/>
        <end position="15"/>
    </location>
</feature>
<dbReference type="OMA" id="MIFTHAI"/>
<dbReference type="Proteomes" id="UP000054270">
    <property type="component" value="Unassembled WGS sequence"/>
</dbReference>
<evidence type="ECO:0000256" key="1">
    <source>
        <dbReference type="ARBA" id="ARBA00004191"/>
    </source>
</evidence>
<dbReference type="InterPro" id="IPR001338">
    <property type="entry name" value="Class_I_Hydrophobin"/>
</dbReference>
<reference evidence="9" key="1">
    <citation type="submission" date="2014-04" db="EMBL/GenBank/DDBJ databases">
        <title>Evolutionary Origins and Diversification of the Mycorrhizal Mutualists.</title>
        <authorList>
            <consortium name="DOE Joint Genome Institute"/>
            <consortium name="Mycorrhizal Genomics Consortium"/>
            <person name="Kohler A."/>
            <person name="Kuo A."/>
            <person name="Nagy L.G."/>
            <person name="Floudas D."/>
            <person name="Copeland A."/>
            <person name="Barry K.W."/>
            <person name="Cichocki N."/>
            <person name="Veneault-Fourrey C."/>
            <person name="LaButti K."/>
            <person name="Lindquist E.A."/>
            <person name="Lipzen A."/>
            <person name="Lundell T."/>
            <person name="Morin E."/>
            <person name="Murat C."/>
            <person name="Riley R."/>
            <person name="Ohm R."/>
            <person name="Sun H."/>
            <person name="Tunlid A."/>
            <person name="Henrissat B."/>
            <person name="Grigoriev I.V."/>
            <person name="Hibbett D.S."/>
            <person name="Martin F."/>
        </authorList>
    </citation>
    <scope>NUCLEOTIDE SEQUENCE [LARGE SCALE GENOMIC DNA]</scope>
    <source>
        <strain evidence="9">FD-334 SS-4</strain>
    </source>
</reference>
<evidence type="ECO:0000256" key="7">
    <source>
        <dbReference type="SAM" id="SignalP"/>
    </source>
</evidence>
<evidence type="ECO:0000256" key="3">
    <source>
        <dbReference type="ARBA" id="ARBA00022512"/>
    </source>
</evidence>
<comment type="similarity">
    <text evidence="2 6">Belongs to the fungal hydrophobin family.</text>
</comment>
<dbReference type="EMBL" id="KN817578">
    <property type="protein sequence ID" value="KJA19424.1"/>
    <property type="molecule type" value="Genomic_DNA"/>
</dbReference>
<protein>
    <recommendedName>
        <fullName evidence="6">Hydrophobin</fullName>
    </recommendedName>
</protein>
<dbReference type="Pfam" id="PF01185">
    <property type="entry name" value="Hydrophobin"/>
    <property type="match status" value="1"/>
</dbReference>
<evidence type="ECO:0000313" key="8">
    <source>
        <dbReference type="EMBL" id="KJA19424.1"/>
    </source>
</evidence>
<keyword evidence="9" id="KW-1185">Reference proteome</keyword>
<evidence type="ECO:0000256" key="2">
    <source>
        <dbReference type="ARBA" id="ARBA00010446"/>
    </source>
</evidence>
<accession>A0A0D2NKK8</accession>
<keyword evidence="6 7" id="KW-0732">Signal</keyword>
<dbReference type="GO" id="GO:0005199">
    <property type="term" value="F:structural constituent of cell wall"/>
    <property type="evidence" value="ECO:0007669"/>
    <property type="project" value="InterPro"/>
</dbReference>
<dbReference type="STRING" id="945553.A0A0D2NKK8"/>
<feature type="chain" id="PRO_5012813804" description="Hydrophobin" evidence="7">
    <location>
        <begin position="16"/>
        <end position="110"/>
    </location>
</feature>
<comment type="subcellular location">
    <subcellularLocation>
        <location evidence="1 6">Secreted</location>
        <location evidence="1 6">Cell wall</location>
    </subcellularLocation>
</comment>
<gene>
    <name evidence="8" type="ORF">HYPSUDRAFT_1095993</name>
</gene>
<dbReference type="AlphaFoldDB" id="A0A0D2NKK8"/>
<keyword evidence="4 6" id="KW-0964">Secreted</keyword>
<dbReference type="OrthoDB" id="4225815at2759"/>
<dbReference type="GO" id="GO:0009277">
    <property type="term" value="C:fungal-type cell wall"/>
    <property type="evidence" value="ECO:0007669"/>
    <property type="project" value="InterPro"/>
</dbReference>
<evidence type="ECO:0000313" key="9">
    <source>
        <dbReference type="Proteomes" id="UP000054270"/>
    </source>
</evidence>
<evidence type="ECO:0000256" key="4">
    <source>
        <dbReference type="ARBA" id="ARBA00022525"/>
    </source>
</evidence>
<name>A0A0D2NKK8_HYPSF</name>
<evidence type="ECO:0000256" key="5">
    <source>
        <dbReference type="ARBA" id="ARBA00023157"/>
    </source>
</evidence>
<dbReference type="CDD" id="cd23507">
    <property type="entry name" value="hydrophobin_I"/>
    <property type="match status" value="1"/>
</dbReference>
<proteinExistence type="inferred from homology"/>
<keyword evidence="5 6" id="KW-1015">Disulfide bond</keyword>
<evidence type="ECO:0000256" key="6">
    <source>
        <dbReference type="RuleBase" id="RU365009"/>
    </source>
</evidence>
<organism evidence="8 9">
    <name type="scientific">Hypholoma sublateritium (strain FD-334 SS-4)</name>
    <dbReference type="NCBI Taxonomy" id="945553"/>
    <lineage>
        <taxon>Eukaryota</taxon>
        <taxon>Fungi</taxon>
        <taxon>Dikarya</taxon>
        <taxon>Basidiomycota</taxon>
        <taxon>Agaricomycotina</taxon>
        <taxon>Agaricomycetes</taxon>
        <taxon>Agaricomycetidae</taxon>
        <taxon>Agaricales</taxon>
        <taxon>Agaricineae</taxon>
        <taxon>Strophariaceae</taxon>
        <taxon>Hypholoma</taxon>
    </lineage>
</organism>
<dbReference type="SMART" id="SM00075">
    <property type="entry name" value="HYDRO"/>
    <property type="match status" value="1"/>
</dbReference>